<evidence type="ECO:0000256" key="1">
    <source>
        <dbReference type="SAM" id="MobiDB-lite"/>
    </source>
</evidence>
<protein>
    <recommendedName>
        <fullName evidence="5">Secreted protein</fullName>
    </recommendedName>
</protein>
<gene>
    <name evidence="3" type="ORF">SPARVUS_LOCUS8421762</name>
</gene>
<keyword evidence="2" id="KW-0812">Transmembrane</keyword>
<dbReference type="PROSITE" id="PS51257">
    <property type="entry name" value="PROKAR_LIPOPROTEIN"/>
    <property type="match status" value="1"/>
</dbReference>
<comment type="caution">
    <text evidence="3">The sequence shown here is derived from an EMBL/GenBank/DDBJ whole genome shotgun (WGS) entry which is preliminary data.</text>
</comment>
<feature type="transmembrane region" description="Helical" evidence="2">
    <location>
        <begin position="12"/>
        <end position="31"/>
    </location>
</feature>
<evidence type="ECO:0000256" key="2">
    <source>
        <dbReference type="SAM" id="Phobius"/>
    </source>
</evidence>
<evidence type="ECO:0008006" key="5">
    <source>
        <dbReference type="Google" id="ProtNLM"/>
    </source>
</evidence>
<keyword evidence="4" id="KW-1185">Reference proteome</keyword>
<keyword evidence="2" id="KW-1133">Transmembrane helix</keyword>
<evidence type="ECO:0000313" key="3">
    <source>
        <dbReference type="EMBL" id="CAI9576270.1"/>
    </source>
</evidence>
<feature type="compositionally biased region" description="Polar residues" evidence="1">
    <location>
        <begin position="74"/>
        <end position="85"/>
    </location>
</feature>
<keyword evidence="2" id="KW-0472">Membrane</keyword>
<reference evidence="3" key="1">
    <citation type="submission" date="2023-05" db="EMBL/GenBank/DDBJ databases">
        <authorList>
            <person name="Stuckert A."/>
        </authorList>
    </citation>
    <scope>NUCLEOTIDE SEQUENCE</scope>
</reference>
<feature type="region of interest" description="Disordered" evidence="1">
    <location>
        <begin position="61"/>
        <end position="85"/>
    </location>
</feature>
<dbReference type="Proteomes" id="UP001162483">
    <property type="component" value="Unassembled WGS sequence"/>
</dbReference>
<name>A0ABN9DWQ3_9NEOB</name>
<sequence length="85" mass="10226">MYVKWFDTVMLYYVILVISVNVTSTISCQFHPRTSRRRRERNLEDRCQHWLEDIARDAAGGKSRERRTRYVQKGSRNNAARYSRV</sequence>
<accession>A0ABN9DWQ3</accession>
<evidence type="ECO:0000313" key="4">
    <source>
        <dbReference type="Proteomes" id="UP001162483"/>
    </source>
</evidence>
<proteinExistence type="predicted"/>
<organism evidence="3 4">
    <name type="scientific">Staurois parvus</name>
    <dbReference type="NCBI Taxonomy" id="386267"/>
    <lineage>
        <taxon>Eukaryota</taxon>
        <taxon>Metazoa</taxon>
        <taxon>Chordata</taxon>
        <taxon>Craniata</taxon>
        <taxon>Vertebrata</taxon>
        <taxon>Euteleostomi</taxon>
        <taxon>Amphibia</taxon>
        <taxon>Batrachia</taxon>
        <taxon>Anura</taxon>
        <taxon>Neobatrachia</taxon>
        <taxon>Ranoidea</taxon>
        <taxon>Ranidae</taxon>
        <taxon>Staurois</taxon>
    </lineage>
</organism>
<dbReference type="EMBL" id="CATNWA010014818">
    <property type="protein sequence ID" value="CAI9576270.1"/>
    <property type="molecule type" value="Genomic_DNA"/>
</dbReference>